<feature type="transmembrane region" description="Helical" evidence="6">
    <location>
        <begin position="216"/>
        <end position="239"/>
    </location>
</feature>
<feature type="transmembrane region" description="Helical" evidence="6">
    <location>
        <begin position="96"/>
        <end position="122"/>
    </location>
</feature>
<dbReference type="InterPro" id="IPR000175">
    <property type="entry name" value="Na/ntran_symport"/>
</dbReference>
<evidence type="ECO:0000256" key="5">
    <source>
        <dbReference type="ARBA" id="ARBA00023136"/>
    </source>
</evidence>
<feature type="transmembrane region" description="Helical" evidence="6">
    <location>
        <begin position="44"/>
        <end position="63"/>
    </location>
</feature>
<keyword evidence="8" id="KW-1185">Reference proteome</keyword>
<protein>
    <submittedName>
        <fullName evidence="7">Sodium-dependent transporter</fullName>
    </submittedName>
</protein>
<evidence type="ECO:0000256" key="3">
    <source>
        <dbReference type="ARBA" id="ARBA00022692"/>
    </source>
</evidence>
<evidence type="ECO:0000256" key="4">
    <source>
        <dbReference type="ARBA" id="ARBA00022989"/>
    </source>
</evidence>
<feature type="transmembrane region" description="Helical" evidence="6">
    <location>
        <begin position="142"/>
        <end position="160"/>
    </location>
</feature>
<feature type="transmembrane region" description="Helical" evidence="6">
    <location>
        <begin position="424"/>
        <end position="444"/>
    </location>
</feature>
<evidence type="ECO:0000256" key="1">
    <source>
        <dbReference type="ARBA" id="ARBA00004141"/>
    </source>
</evidence>
<feature type="transmembrane region" description="Helical" evidence="6">
    <location>
        <begin position="12"/>
        <end position="32"/>
    </location>
</feature>
<keyword evidence="2" id="KW-0813">Transport</keyword>
<dbReference type="PANTHER" id="PTHR42948:SF1">
    <property type="entry name" value="TRANSPORTER"/>
    <property type="match status" value="1"/>
</dbReference>
<reference evidence="7 8" key="1">
    <citation type="submission" date="2019-05" db="EMBL/GenBank/DDBJ databases">
        <title>Colwellia ponticola sp. nov., isolated from seawater.</title>
        <authorList>
            <person name="Yoon J.-H."/>
        </authorList>
    </citation>
    <scope>NUCLEOTIDE SEQUENCE [LARGE SCALE GENOMIC DNA]</scope>
    <source>
        <strain evidence="7 8">OISW-25</strain>
    </source>
</reference>
<dbReference type="SUPFAM" id="SSF161070">
    <property type="entry name" value="SNF-like"/>
    <property type="match status" value="1"/>
</dbReference>
<dbReference type="InterPro" id="IPR047218">
    <property type="entry name" value="YocR/YhdH-like"/>
</dbReference>
<feature type="transmembrane region" description="Helical" evidence="6">
    <location>
        <begin position="172"/>
        <end position="191"/>
    </location>
</feature>
<evidence type="ECO:0000313" key="7">
    <source>
        <dbReference type="EMBL" id="TMM46887.1"/>
    </source>
</evidence>
<comment type="subcellular location">
    <subcellularLocation>
        <location evidence="1">Membrane</location>
        <topology evidence="1">Multi-pass membrane protein</topology>
    </subcellularLocation>
</comment>
<dbReference type="PRINTS" id="PR00176">
    <property type="entry name" value="NANEUSMPORT"/>
</dbReference>
<dbReference type="OrthoDB" id="9762833at2"/>
<dbReference type="EMBL" id="SZVP01000002">
    <property type="protein sequence ID" value="TMM46887.1"/>
    <property type="molecule type" value="Genomic_DNA"/>
</dbReference>
<dbReference type="GO" id="GO:0016020">
    <property type="term" value="C:membrane"/>
    <property type="evidence" value="ECO:0007669"/>
    <property type="project" value="UniProtKB-SubCell"/>
</dbReference>
<feature type="transmembrane region" description="Helical" evidence="6">
    <location>
        <begin position="311"/>
        <end position="332"/>
    </location>
</feature>
<dbReference type="PROSITE" id="PS50267">
    <property type="entry name" value="NA_NEUROTRAN_SYMP_3"/>
    <property type="match status" value="1"/>
</dbReference>
<name>A0A8H2JNW7_9GAMM</name>
<evidence type="ECO:0000313" key="8">
    <source>
        <dbReference type="Proteomes" id="UP000307702"/>
    </source>
</evidence>
<evidence type="ECO:0000256" key="6">
    <source>
        <dbReference type="SAM" id="Phobius"/>
    </source>
</evidence>
<dbReference type="Pfam" id="PF00209">
    <property type="entry name" value="SNF"/>
    <property type="match status" value="2"/>
</dbReference>
<dbReference type="RefSeq" id="WP_138620648.1">
    <property type="nucleotide sequence ID" value="NZ_SZVP01000002.1"/>
</dbReference>
<organism evidence="7 8">
    <name type="scientific">Colwellia ponticola</name>
    <dbReference type="NCBI Taxonomy" id="2304625"/>
    <lineage>
        <taxon>Bacteria</taxon>
        <taxon>Pseudomonadati</taxon>
        <taxon>Pseudomonadota</taxon>
        <taxon>Gammaproteobacteria</taxon>
        <taxon>Alteromonadales</taxon>
        <taxon>Colwelliaceae</taxon>
        <taxon>Colwellia</taxon>
    </lineage>
</organism>
<dbReference type="Proteomes" id="UP000307702">
    <property type="component" value="Unassembled WGS sequence"/>
</dbReference>
<proteinExistence type="predicted"/>
<gene>
    <name evidence="7" type="ORF">FCS21_03700</name>
</gene>
<feature type="transmembrane region" description="Helical" evidence="6">
    <location>
        <begin position="353"/>
        <end position="372"/>
    </location>
</feature>
<dbReference type="CDD" id="cd10336">
    <property type="entry name" value="SLC6sbd_Tyt1-Like"/>
    <property type="match status" value="1"/>
</dbReference>
<feature type="transmembrane region" description="Helical" evidence="6">
    <location>
        <begin position="378"/>
        <end position="403"/>
    </location>
</feature>
<sequence>MTSTSARDSFHSRIGFVLAAAGAAIGLGNIWAFPTQAANNGGGAFLLVYLIVTFLLALPALYAEIYIGNQAQTNPVSALTQSCGQRFKKLGHSAGIIGIIGAMMMLSFYTIVAGWMLSHALASLTELLGLNELAQWLSTSSTLRNVIFTPIFIVLGAAIVHQGVHSGIERWSARLMPLLLLMLLGLIIYILQQEGAMTGVTLYLVPDFSQVMNPKLIISAMGQAFFSLAIGVGAMMAYGSYMPKGQSVGKLVISITLLDTFIAFIAGLLIIPALFVAQHNGQEVFVDGHLIGEGQLIFTILPTLFNSMGDIGLLVSFGFFALLSIAALTSTISSTEVPVAYLIEDKSMSRKRATWLISGVVFIASMLLVAFFEQLFGLIIQLLTTILQPLMSLFYFIVVGWLWRRGNQLTDIALLKKHLSLKLLGFYLRFISPVLLGIVFINVAF</sequence>
<dbReference type="NCBIfam" id="NF037979">
    <property type="entry name" value="Na_transp"/>
    <property type="match status" value="1"/>
</dbReference>
<feature type="transmembrane region" description="Helical" evidence="6">
    <location>
        <begin position="251"/>
        <end position="275"/>
    </location>
</feature>
<evidence type="ECO:0000256" key="2">
    <source>
        <dbReference type="ARBA" id="ARBA00022448"/>
    </source>
</evidence>
<keyword evidence="5 6" id="KW-0472">Membrane</keyword>
<keyword evidence="3 6" id="KW-0812">Transmembrane</keyword>
<comment type="caution">
    <text evidence="7">The sequence shown here is derived from an EMBL/GenBank/DDBJ whole genome shotgun (WGS) entry which is preliminary data.</text>
</comment>
<dbReference type="PANTHER" id="PTHR42948">
    <property type="entry name" value="TRANSPORTER"/>
    <property type="match status" value="1"/>
</dbReference>
<dbReference type="InterPro" id="IPR037272">
    <property type="entry name" value="SNS_sf"/>
</dbReference>
<accession>A0A8H2JNW7</accession>
<dbReference type="AlphaFoldDB" id="A0A8H2JNW7"/>
<keyword evidence="4 6" id="KW-1133">Transmembrane helix</keyword>